<sequence>MHRNTLRRSPSAISKLDEKLDDVNAKLIDKIDRPGKDTRDTILSSEMRVEEKIERFKDRLEDKIMDLYLEKPSSIPSIETFLKQNFLIANVFESVQSMQQNLTDFGSQDDQVKTTVTRSQSHLDSKLESKVTKFENHTEMTDSALKSQTALSNACLSKIPGPVDEYFDVLATGRKAWRLAFEGVAYNNMPT</sequence>
<name>A0AAV4C7E7_9GAST</name>
<dbReference type="AlphaFoldDB" id="A0AAV4C7E7"/>
<gene>
    <name evidence="1" type="ORF">PoB_005311400</name>
</gene>
<organism evidence="1 2">
    <name type="scientific">Plakobranchus ocellatus</name>
    <dbReference type="NCBI Taxonomy" id="259542"/>
    <lineage>
        <taxon>Eukaryota</taxon>
        <taxon>Metazoa</taxon>
        <taxon>Spiralia</taxon>
        <taxon>Lophotrochozoa</taxon>
        <taxon>Mollusca</taxon>
        <taxon>Gastropoda</taxon>
        <taxon>Heterobranchia</taxon>
        <taxon>Euthyneura</taxon>
        <taxon>Panpulmonata</taxon>
        <taxon>Sacoglossa</taxon>
        <taxon>Placobranchoidea</taxon>
        <taxon>Plakobranchidae</taxon>
        <taxon>Plakobranchus</taxon>
    </lineage>
</organism>
<dbReference type="EMBL" id="BLXT01005852">
    <property type="protein sequence ID" value="GFO26609.1"/>
    <property type="molecule type" value="Genomic_DNA"/>
</dbReference>
<proteinExistence type="predicted"/>
<reference evidence="1 2" key="1">
    <citation type="journal article" date="2021" name="Elife">
        <title>Chloroplast acquisition without the gene transfer in kleptoplastic sea slugs, Plakobranchus ocellatus.</title>
        <authorList>
            <person name="Maeda T."/>
            <person name="Takahashi S."/>
            <person name="Yoshida T."/>
            <person name="Shimamura S."/>
            <person name="Takaki Y."/>
            <person name="Nagai Y."/>
            <person name="Toyoda A."/>
            <person name="Suzuki Y."/>
            <person name="Arimoto A."/>
            <person name="Ishii H."/>
            <person name="Satoh N."/>
            <person name="Nishiyama T."/>
            <person name="Hasebe M."/>
            <person name="Maruyama T."/>
            <person name="Minagawa J."/>
            <person name="Obokata J."/>
            <person name="Shigenobu S."/>
        </authorList>
    </citation>
    <scope>NUCLEOTIDE SEQUENCE [LARGE SCALE GENOMIC DNA]</scope>
</reference>
<accession>A0AAV4C7E7</accession>
<evidence type="ECO:0000313" key="1">
    <source>
        <dbReference type="EMBL" id="GFO26609.1"/>
    </source>
</evidence>
<keyword evidence="2" id="KW-1185">Reference proteome</keyword>
<evidence type="ECO:0000313" key="2">
    <source>
        <dbReference type="Proteomes" id="UP000735302"/>
    </source>
</evidence>
<comment type="caution">
    <text evidence="1">The sequence shown here is derived from an EMBL/GenBank/DDBJ whole genome shotgun (WGS) entry which is preliminary data.</text>
</comment>
<protein>
    <submittedName>
        <fullName evidence="1">Uncharacterized protein</fullName>
    </submittedName>
</protein>
<dbReference type="Proteomes" id="UP000735302">
    <property type="component" value="Unassembled WGS sequence"/>
</dbReference>